<feature type="domain" description="HAMP" evidence="4">
    <location>
        <begin position="334"/>
        <end position="386"/>
    </location>
</feature>
<organism evidence="6 7">
    <name type="scientific">Marinobacter salinisoli</name>
    <dbReference type="NCBI Taxonomy" id="2769486"/>
    <lineage>
        <taxon>Bacteria</taxon>
        <taxon>Pseudomonadati</taxon>
        <taxon>Pseudomonadota</taxon>
        <taxon>Gammaproteobacteria</taxon>
        <taxon>Pseudomonadales</taxon>
        <taxon>Marinobacteraceae</taxon>
        <taxon>Marinobacter</taxon>
    </lineage>
</organism>
<dbReference type="Proteomes" id="UP000663555">
    <property type="component" value="Chromosome"/>
</dbReference>
<dbReference type="InterPro" id="IPR003660">
    <property type="entry name" value="HAMP_dom"/>
</dbReference>
<dbReference type="PROSITE" id="PS50885">
    <property type="entry name" value="HAMP"/>
    <property type="match status" value="1"/>
</dbReference>
<reference evidence="6 7" key="1">
    <citation type="submission" date="2021-03" db="EMBL/GenBank/DDBJ databases">
        <title>Genome sequencing of Marinobacter sp. LPB0319.</title>
        <authorList>
            <person name="Kim J."/>
        </authorList>
    </citation>
    <scope>NUCLEOTIDE SEQUENCE [LARGE SCALE GENOMIC DNA]</scope>
    <source>
        <strain evidence="6 7">LPB0319</strain>
    </source>
</reference>
<evidence type="ECO:0000256" key="1">
    <source>
        <dbReference type="ARBA" id="ARBA00012528"/>
    </source>
</evidence>
<dbReference type="Gene3D" id="6.10.340.10">
    <property type="match status" value="1"/>
</dbReference>
<feature type="transmembrane region" description="Helical" evidence="3">
    <location>
        <begin position="309"/>
        <end position="332"/>
    </location>
</feature>
<dbReference type="EMBL" id="CP071247">
    <property type="protein sequence ID" value="QSP95431.1"/>
    <property type="molecule type" value="Genomic_DNA"/>
</dbReference>
<sequence>MSLQTRILGLIAGLLFAASGASWLAYQQLSQHLVQRLGQQVAEVQVRYDSARLVQSLEREISLARQMANAPAMIRWAQQPGNPLLKAKALGQLEDFRANVTDKSYFVALRENRQYYYNEENSGADAPIQYALNPDNPDHGWFDKLIREGRELSLDVNHDIELGITRLWVDVLMKDENDRVLGVMGTGLKLDTLLEDIGDVSERGLTTLFVNYNGTIELYRQRNYLDVARLMGSEPEATVDVLFEAPEDKQQILGMLQMLKQRTDADGEVESGLVTVDGRTQLASAAYLPAIGWFEVTLLDLETLLPRSYLWPLIAVFLSSFLLSLVVLQLVIRSRILKPIVTLEGAVKKVREGSFELPRLDKPDNEIGRLADHFEKMTHALEQSNRELERKVAARTDELTRLARIDPLTGLKNRRGLDEVMEEEIERAKRQGTGFGILWLDIDHFKTINDQHGHQIGDEILCRVSLWLKVGVRPYDHPGRWGGDEFVVVLSPCDGQTLEQIAARIRLLVEQESRKTGLAVTVSVGGYLCQPDDNCDRILRQADRALYQAKEKGRNTVCISGADDEDTVVVE</sequence>
<evidence type="ECO:0000259" key="4">
    <source>
        <dbReference type="PROSITE" id="PS50885"/>
    </source>
</evidence>
<dbReference type="Pfam" id="PF00990">
    <property type="entry name" value="GGDEF"/>
    <property type="match status" value="1"/>
</dbReference>
<comment type="catalytic activity">
    <reaction evidence="2">
        <text>2 GTP = 3',3'-c-di-GMP + 2 diphosphate</text>
        <dbReference type="Rhea" id="RHEA:24898"/>
        <dbReference type="ChEBI" id="CHEBI:33019"/>
        <dbReference type="ChEBI" id="CHEBI:37565"/>
        <dbReference type="ChEBI" id="CHEBI:58805"/>
        <dbReference type="EC" id="2.7.7.65"/>
    </reaction>
</comment>
<dbReference type="InterPro" id="IPR000160">
    <property type="entry name" value="GGDEF_dom"/>
</dbReference>
<dbReference type="SUPFAM" id="SSF158472">
    <property type="entry name" value="HAMP domain-like"/>
    <property type="match status" value="1"/>
</dbReference>
<dbReference type="EC" id="2.7.7.65" evidence="1"/>
<dbReference type="PROSITE" id="PS50887">
    <property type="entry name" value="GGDEF"/>
    <property type="match status" value="1"/>
</dbReference>
<name>A0ABX7MSY8_9GAMM</name>
<evidence type="ECO:0000256" key="2">
    <source>
        <dbReference type="ARBA" id="ARBA00034247"/>
    </source>
</evidence>
<protein>
    <recommendedName>
        <fullName evidence="1">diguanylate cyclase</fullName>
        <ecNumber evidence="1">2.7.7.65</ecNumber>
    </recommendedName>
</protein>
<feature type="domain" description="GGDEF" evidence="5">
    <location>
        <begin position="433"/>
        <end position="562"/>
    </location>
</feature>
<accession>A0ABX7MSY8</accession>
<evidence type="ECO:0000313" key="6">
    <source>
        <dbReference type="EMBL" id="QSP95431.1"/>
    </source>
</evidence>
<dbReference type="SMART" id="SM00267">
    <property type="entry name" value="GGDEF"/>
    <property type="match status" value="1"/>
</dbReference>
<dbReference type="PANTHER" id="PTHR45138:SF9">
    <property type="entry name" value="DIGUANYLATE CYCLASE DGCM-RELATED"/>
    <property type="match status" value="1"/>
</dbReference>
<dbReference type="SUPFAM" id="SSF55073">
    <property type="entry name" value="Nucleotide cyclase"/>
    <property type="match status" value="1"/>
</dbReference>
<dbReference type="Pfam" id="PF00672">
    <property type="entry name" value="HAMP"/>
    <property type="match status" value="1"/>
</dbReference>
<dbReference type="CDD" id="cd06225">
    <property type="entry name" value="HAMP"/>
    <property type="match status" value="1"/>
</dbReference>
<keyword evidence="7" id="KW-1185">Reference proteome</keyword>
<dbReference type="NCBIfam" id="TIGR00254">
    <property type="entry name" value="GGDEF"/>
    <property type="match status" value="1"/>
</dbReference>
<dbReference type="InterPro" id="IPR043128">
    <property type="entry name" value="Rev_trsase/Diguanyl_cyclase"/>
</dbReference>
<keyword evidence="3" id="KW-0472">Membrane</keyword>
<proteinExistence type="predicted"/>
<dbReference type="RefSeq" id="WP_206644670.1">
    <property type="nucleotide sequence ID" value="NZ_CP071247.1"/>
</dbReference>
<evidence type="ECO:0000313" key="7">
    <source>
        <dbReference type="Proteomes" id="UP000663555"/>
    </source>
</evidence>
<dbReference type="CDD" id="cd01949">
    <property type="entry name" value="GGDEF"/>
    <property type="match status" value="1"/>
</dbReference>
<keyword evidence="3" id="KW-1133">Transmembrane helix</keyword>
<dbReference type="SMART" id="SM00304">
    <property type="entry name" value="HAMP"/>
    <property type="match status" value="1"/>
</dbReference>
<dbReference type="Gene3D" id="3.30.70.270">
    <property type="match status" value="1"/>
</dbReference>
<keyword evidence="3" id="KW-0812">Transmembrane</keyword>
<dbReference type="InterPro" id="IPR050469">
    <property type="entry name" value="Diguanylate_Cyclase"/>
</dbReference>
<gene>
    <name evidence="6" type="ORF">LPB19_03140</name>
</gene>
<evidence type="ECO:0000256" key="3">
    <source>
        <dbReference type="SAM" id="Phobius"/>
    </source>
</evidence>
<dbReference type="InterPro" id="IPR029787">
    <property type="entry name" value="Nucleotide_cyclase"/>
</dbReference>
<dbReference type="PANTHER" id="PTHR45138">
    <property type="entry name" value="REGULATORY COMPONENTS OF SENSORY TRANSDUCTION SYSTEM"/>
    <property type="match status" value="1"/>
</dbReference>
<evidence type="ECO:0000259" key="5">
    <source>
        <dbReference type="PROSITE" id="PS50887"/>
    </source>
</evidence>